<protein>
    <submittedName>
        <fullName evidence="2">Methylthioribose-1-phosphate isomerase</fullName>
    </submittedName>
</protein>
<evidence type="ECO:0000313" key="3">
    <source>
        <dbReference type="Proteomes" id="UP001321498"/>
    </source>
</evidence>
<gene>
    <name evidence="2" type="primary">mtnA</name>
    <name evidence="2" type="ORF">GCM10025866_19280</name>
</gene>
<dbReference type="InterPro" id="IPR037171">
    <property type="entry name" value="NagB/RpiA_transferase-like"/>
</dbReference>
<keyword evidence="2" id="KW-0413">Isomerase</keyword>
<dbReference type="Gene3D" id="3.40.50.10470">
    <property type="entry name" value="Translation initiation factor eif-2b, domain 2"/>
    <property type="match status" value="1"/>
</dbReference>
<dbReference type="InterPro" id="IPR042529">
    <property type="entry name" value="IF_2B-like_C"/>
</dbReference>
<evidence type="ECO:0000313" key="2">
    <source>
        <dbReference type="EMBL" id="BDZ46019.1"/>
    </source>
</evidence>
<dbReference type="PANTHER" id="PTHR43475">
    <property type="entry name" value="METHYLTHIORIBOSE-1-PHOSPHATE ISOMERASE"/>
    <property type="match status" value="1"/>
</dbReference>
<evidence type="ECO:0000256" key="1">
    <source>
        <dbReference type="RuleBase" id="RU003814"/>
    </source>
</evidence>
<keyword evidence="3" id="KW-1185">Reference proteome</keyword>
<dbReference type="InterPro" id="IPR000649">
    <property type="entry name" value="IF-2B-related"/>
</dbReference>
<dbReference type="Proteomes" id="UP001321498">
    <property type="component" value="Chromosome"/>
</dbReference>
<dbReference type="InterPro" id="IPR027363">
    <property type="entry name" value="M1Pi_N"/>
</dbReference>
<dbReference type="RefSeq" id="WP_286276124.1">
    <property type="nucleotide sequence ID" value="NZ_AP027731.1"/>
</dbReference>
<organism evidence="2 3">
    <name type="scientific">Naasia aerilata</name>
    <dbReference type="NCBI Taxonomy" id="1162966"/>
    <lineage>
        <taxon>Bacteria</taxon>
        <taxon>Bacillati</taxon>
        <taxon>Actinomycetota</taxon>
        <taxon>Actinomycetes</taxon>
        <taxon>Micrococcales</taxon>
        <taxon>Microbacteriaceae</taxon>
        <taxon>Naasia</taxon>
    </lineage>
</organism>
<dbReference type="PANTHER" id="PTHR43475:SF1">
    <property type="entry name" value="METHYLTHIORIBOSE-1-PHOSPHATE ISOMERASE"/>
    <property type="match status" value="1"/>
</dbReference>
<dbReference type="EMBL" id="AP027731">
    <property type="protein sequence ID" value="BDZ46019.1"/>
    <property type="molecule type" value="Genomic_DNA"/>
</dbReference>
<dbReference type="GO" id="GO:0016853">
    <property type="term" value="F:isomerase activity"/>
    <property type="evidence" value="ECO:0007669"/>
    <property type="project" value="UniProtKB-KW"/>
</dbReference>
<accession>A0ABM8GCP5</accession>
<reference evidence="3" key="1">
    <citation type="journal article" date="2019" name="Int. J. Syst. Evol. Microbiol.">
        <title>The Global Catalogue of Microorganisms (GCM) 10K type strain sequencing project: providing services to taxonomists for standard genome sequencing and annotation.</title>
        <authorList>
            <consortium name="The Broad Institute Genomics Platform"/>
            <consortium name="The Broad Institute Genome Sequencing Center for Infectious Disease"/>
            <person name="Wu L."/>
            <person name="Ma J."/>
        </authorList>
    </citation>
    <scope>NUCLEOTIDE SEQUENCE [LARGE SCALE GENOMIC DNA]</scope>
    <source>
        <strain evidence="3">NBRC 108725</strain>
    </source>
</reference>
<comment type="similarity">
    <text evidence="1">Belongs to the eIF-2B alpha/beta/delta subunits family.</text>
</comment>
<dbReference type="Pfam" id="PF01008">
    <property type="entry name" value="IF-2B"/>
    <property type="match status" value="1"/>
</dbReference>
<name>A0ABM8GCP5_9MICO</name>
<dbReference type="SUPFAM" id="SSF100950">
    <property type="entry name" value="NagB/RpiA/CoA transferase-like"/>
    <property type="match status" value="1"/>
</dbReference>
<dbReference type="Gene3D" id="1.20.120.420">
    <property type="entry name" value="translation initiation factor eif-2b, domain 1"/>
    <property type="match status" value="1"/>
</dbReference>
<sequence length="358" mass="38247">MTDSGLSAATLEDSVRIADDAVLILDRRVFPDRVEWVRAGTAAEVATAIHDMVTQSSGPLYAASAGLELAARQAAGLPVDAARRSLEDAGRLLAHARPTNAHPRHAVDAVLDAIAGATSTSELVESAVQAARDTTARYHAASIALGRQVIPLLPDGARLLTHCWMDSYLFGLLTAAREAGRRYRWVVTETRPYLQGARLTAHSLRELGEEVTLITDGMGAAALARGSRVGPIDALVTAADRVSLDGAVVNKVGTLGLAVAASAFDVPFYALVQDPDPTAETGADIVIEERDPREVLATLGRRTASPLVTDAWYPAFDLTPPRFVTRVVTSRGVFEPSRVREHFDLPDPVPSRLRRVEG</sequence>
<proteinExistence type="inferred from homology"/>